<dbReference type="InterPro" id="IPR013087">
    <property type="entry name" value="Znf_C2H2_type"/>
</dbReference>
<name>A0AAD8JSA1_TARER</name>
<dbReference type="Pfam" id="PF13912">
    <property type="entry name" value="zf-C2H2_6"/>
    <property type="match status" value="2"/>
</dbReference>
<keyword evidence="8" id="KW-0539">Nucleus</keyword>
<reference evidence="11" key="1">
    <citation type="journal article" date="2023" name="bioRxiv">
        <title>Improved chromosome-level genome assembly for marigold (Tagetes erecta).</title>
        <authorList>
            <person name="Jiang F."/>
            <person name="Yuan L."/>
            <person name="Wang S."/>
            <person name="Wang H."/>
            <person name="Xu D."/>
            <person name="Wang A."/>
            <person name="Fan W."/>
        </authorList>
    </citation>
    <scope>NUCLEOTIDE SEQUENCE</scope>
    <source>
        <strain evidence="11">WSJ</strain>
        <tissue evidence="11">Leaf</tissue>
    </source>
</reference>
<comment type="subcellular location">
    <subcellularLocation>
        <location evidence="1">Nucleus</location>
    </subcellularLocation>
</comment>
<evidence type="ECO:0000256" key="9">
    <source>
        <dbReference type="PROSITE-ProRule" id="PRU00042"/>
    </source>
</evidence>
<keyword evidence="6" id="KW-0805">Transcription regulation</keyword>
<keyword evidence="7" id="KW-0804">Transcription</keyword>
<protein>
    <recommendedName>
        <fullName evidence="10">C2H2-type domain-containing protein</fullName>
    </recommendedName>
</protein>
<dbReference type="PANTHER" id="PTHR26374:SF413">
    <property type="entry name" value="ZINC FINGER C2H2-TYPE_INTEGRASE DNA-BINDING DOMAIN-CONTAINING PROTEIN-RELATED"/>
    <property type="match status" value="1"/>
</dbReference>
<evidence type="ECO:0000256" key="3">
    <source>
        <dbReference type="ARBA" id="ARBA00022737"/>
    </source>
</evidence>
<dbReference type="GO" id="GO:0010200">
    <property type="term" value="P:response to chitin"/>
    <property type="evidence" value="ECO:0007669"/>
    <property type="project" value="TreeGrafter"/>
</dbReference>
<dbReference type="Gene3D" id="3.30.160.60">
    <property type="entry name" value="Classic Zinc Finger"/>
    <property type="match status" value="2"/>
</dbReference>
<dbReference type="PROSITE" id="PS50157">
    <property type="entry name" value="ZINC_FINGER_C2H2_2"/>
    <property type="match status" value="2"/>
</dbReference>
<accession>A0AAD8JSA1</accession>
<dbReference type="GO" id="GO:0008270">
    <property type="term" value="F:zinc ion binding"/>
    <property type="evidence" value="ECO:0007669"/>
    <property type="project" value="UniProtKB-KW"/>
</dbReference>
<dbReference type="GO" id="GO:0005634">
    <property type="term" value="C:nucleus"/>
    <property type="evidence" value="ECO:0007669"/>
    <property type="project" value="UniProtKB-SubCell"/>
</dbReference>
<evidence type="ECO:0000256" key="4">
    <source>
        <dbReference type="ARBA" id="ARBA00022771"/>
    </source>
</evidence>
<evidence type="ECO:0000256" key="1">
    <source>
        <dbReference type="ARBA" id="ARBA00004123"/>
    </source>
</evidence>
<evidence type="ECO:0000256" key="5">
    <source>
        <dbReference type="ARBA" id="ARBA00022833"/>
    </source>
</evidence>
<keyword evidence="4 9" id="KW-0863">Zinc-finger</keyword>
<comment type="caution">
    <text evidence="11">The sequence shown here is derived from an EMBL/GenBank/DDBJ whole genome shotgun (WGS) entry which is preliminary data.</text>
</comment>
<dbReference type="EMBL" id="JAUHHV010000011">
    <property type="protein sequence ID" value="KAK1408763.1"/>
    <property type="molecule type" value="Genomic_DNA"/>
</dbReference>
<evidence type="ECO:0000256" key="8">
    <source>
        <dbReference type="ARBA" id="ARBA00023242"/>
    </source>
</evidence>
<evidence type="ECO:0000259" key="10">
    <source>
        <dbReference type="PROSITE" id="PS50157"/>
    </source>
</evidence>
<dbReference type="InterPro" id="IPR036236">
    <property type="entry name" value="Znf_C2H2_sf"/>
</dbReference>
<keyword evidence="3" id="KW-0677">Repeat</keyword>
<sequence length="176" mass="19743">MKTKFNALDLFVCYVELGYGLMKKNTRYECKTCKKRFDTYQALGGHQGTHKKVQISTNDACLLNLDIVAPESSGLHRCKTCMKGFATGQALGGHMRRHRVEKALILIKKQQLYRQQAVEKAESDLVLAAVGLQRLKTESDLVLAAAGLQQLKAEDDKRYGVKSELVLAAQEWRLSI</sequence>
<proteinExistence type="predicted"/>
<dbReference type="PROSITE" id="PS00028">
    <property type="entry name" value="ZINC_FINGER_C2H2_1"/>
    <property type="match status" value="2"/>
</dbReference>
<evidence type="ECO:0000256" key="6">
    <source>
        <dbReference type="ARBA" id="ARBA00023015"/>
    </source>
</evidence>
<organism evidence="11 12">
    <name type="scientific">Tagetes erecta</name>
    <name type="common">African marigold</name>
    <dbReference type="NCBI Taxonomy" id="13708"/>
    <lineage>
        <taxon>Eukaryota</taxon>
        <taxon>Viridiplantae</taxon>
        <taxon>Streptophyta</taxon>
        <taxon>Embryophyta</taxon>
        <taxon>Tracheophyta</taxon>
        <taxon>Spermatophyta</taxon>
        <taxon>Magnoliopsida</taxon>
        <taxon>eudicotyledons</taxon>
        <taxon>Gunneridae</taxon>
        <taxon>Pentapetalae</taxon>
        <taxon>asterids</taxon>
        <taxon>campanulids</taxon>
        <taxon>Asterales</taxon>
        <taxon>Asteraceae</taxon>
        <taxon>Asteroideae</taxon>
        <taxon>Heliantheae alliance</taxon>
        <taxon>Tageteae</taxon>
        <taxon>Tagetes</taxon>
    </lineage>
</organism>
<dbReference type="PANTHER" id="PTHR26374">
    <property type="entry name" value="ZINC FINGER PROTEIN ZAT5"/>
    <property type="match status" value="1"/>
</dbReference>
<keyword evidence="12" id="KW-1185">Reference proteome</keyword>
<feature type="domain" description="C2H2-type" evidence="10">
    <location>
        <begin position="76"/>
        <end position="103"/>
    </location>
</feature>
<keyword evidence="5" id="KW-0862">Zinc</keyword>
<keyword evidence="2" id="KW-0479">Metal-binding</keyword>
<dbReference type="Proteomes" id="UP001229421">
    <property type="component" value="Unassembled WGS sequence"/>
</dbReference>
<dbReference type="SUPFAM" id="SSF57667">
    <property type="entry name" value="beta-beta-alpha zinc fingers"/>
    <property type="match status" value="1"/>
</dbReference>
<evidence type="ECO:0000313" key="12">
    <source>
        <dbReference type="Proteomes" id="UP001229421"/>
    </source>
</evidence>
<dbReference type="AlphaFoldDB" id="A0AAD8JSA1"/>
<dbReference type="SMART" id="SM00355">
    <property type="entry name" value="ZnF_C2H2"/>
    <property type="match status" value="2"/>
</dbReference>
<evidence type="ECO:0000256" key="7">
    <source>
        <dbReference type="ARBA" id="ARBA00023163"/>
    </source>
</evidence>
<feature type="domain" description="C2H2-type" evidence="10">
    <location>
        <begin position="28"/>
        <end position="55"/>
    </location>
</feature>
<gene>
    <name evidence="11" type="ORF">QVD17_40795</name>
</gene>
<evidence type="ECO:0000313" key="11">
    <source>
        <dbReference type="EMBL" id="KAK1408763.1"/>
    </source>
</evidence>
<evidence type="ECO:0000256" key="2">
    <source>
        <dbReference type="ARBA" id="ARBA00022723"/>
    </source>
</evidence>